<dbReference type="Proteomes" id="UP001240905">
    <property type="component" value="Unassembled WGS sequence"/>
</dbReference>
<sequence>MNIQTLGVKIGKKIIQIISQQIINYTTSEQFQKRVSEMLDGVVDKIVKAVLSENKSS</sequence>
<reference evidence="1" key="1">
    <citation type="submission" date="2023-06" db="EMBL/GenBank/DDBJ databases">
        <title>Draft Genome Sequences of lactic acid bacteria strains isolated from fermented milk products.</title>
        <authorList>
            <person name="Elcheninov A.G."/>
            <person name="Klyukina A."/>
            <person name="Zayulina K.S."/>
            <person name="Gavirova L.A."/>
            <person name="Shcherbakova P.A."/>
            <person name="Shestakov A.I."/>
            <person name="Kublanov I.V."/>
            <person name="Kochetkova T.V."/>
        </authorList>
    </citation>
    <scope>NUCLEOTIDE SEQUENCE</scope>
    <source>
        <strain evidence="1">TOM.142</strain>
    </source>
</reference>
<protein>
    <submittedName>
        <fullName evidence="1">Uncharacterized protein</fullName>
    </submittedName>
</protein>
<dbReference type="EMBL" id="JAUCAE010000010">
    <property type="protein sequence ID" value="MDM7546937.1"/>
    <property type="molecule type" value="Genomic_DNA"/>
</dbReference>
<proteinExistence type="predicted"/>
<dbReference type="RefSeq" id="WP_023188945.1">
    <property type="nucleotide sequence ID" value="NZ_CP065737.1"/>
</dbReference>
<evidence type="ECO:0000313" key="1">
    <source>
        <dbReference type="EMBL" id="MDM7546937.1"/>
    </source>
</evidence>
<organism evidence="1 2">
    <name type="scientific">Lactococcus lactis</name>
    <dbReference type="NCBI Taxonomy" id="1358"/>
    <lineage>
        <taxon>Bacteria</taxon>
        <taxon>Bacillati</taxon>
        <taxon>Bacillota</taxon>
        <taxon>Bacilli</taxon>
        <taxon>Lactobacillales</taxon>
        <taxon>Streptococcaceae</taxon>
        <taxon>Lactococcus</taxon>
    </lineage>
</organism>
<gene>
    <name evidence="1" type="ORF">QUD52_07865</name>
</gene>
<accession>A0AAW7IVK9</accession>
<comment type="caution">
    <text evidence="1">The sequence shown here is derived from an EMBL/GenBank/DDBJ whole genome shotgun (WGS) entry which is preliminary data.</text>
</comment>
<evidence type="ECO:0000313" key="2">
    <source>
        <dbReference type="Proteomes" id="UP001240905"/>
    </source>
</evidence>
<dbReference type="AlphaFoldDB" id="A0AAW7IVK9"/>
<name>A0AAW7IVK9_9LACT</name>